<dbReference type="PANTHER" id="PTHR47385:SF14">
    <property type="entry name" value="TRANSGELIN"/>
    <property type="match status" value="1"/>
</dbReference>
<gene>
    <name evidence="2" type="ORF">ASIM_LOCUS5092</name>
</gene>
<dbReference type="InterPro" id="IPR001715">
    <property type="entry name" value="CH_dom"/>
</dbReference>
<dbReference type="Gene3D" id="1.10.418.10">
    <property type="entry name" value="Calponin-like domain"/>
    <property type="match status" value="1"/>
</dbReference>
<dbReference type="InterPro" id="IPR050606">
    <property type="entry name" value="Calponin-like"/>
</dbReference>
<name>A0A0M3JCG1_ANISI</name>
<evidence type="ECO:0000313" key="3">
    <source>
        <dbReference type="Proteomes" id="UP000267096"/>
    </source>
</evidence>
<dbReference type="GO" id="GO:0007015">
    <property type="term" value="P:actin filament organization"/>
    <property type="evidence" value="ECO:0007669"/>
    <property type="project" value="TreeGrafter"/>
</dbReference>
<dbReference type="Pfam" id="PF00307">
    <property type="entry name" value="CH"/>
    <property type="match status" value="1"/>
</dbReference>
<reference evidence="4" key="1">
    <citation type="submission" date="2017-02" db="UniProtKB">
        <authorList>
            <consortium name="WormBaseParasite"/>
        </authorList>
    </citation>
    <scope>IDENTIFICATION</scope>
</reference>
<reference evidence="2 3" key="2">
    <citation type="submission" date="2018-11" db="EMBL/GenBank/DDBJ databases">
        <authorList>
            <consortium name="Pathogen Informatics"/>
        </authorList>
    </citation>
    <scope>NUCLEOTIDE SEQUENCE [LARGE SCALE GENOMIC DNA]</scope>
</reference>
<feature type="domain" description="Calponin-homology (CH)" evidence="1">
    <location>
        <begin position="24"/>
        <end position="132"/>
    </location>
</feature>
<dbReference type="SUPFAM" id="SSF47576">
    <property type="entry name" value="Calponin-homology domain, CH-domain"/>
    <property type="match status" value="1"/>
</dbReference>
<dbReference type="PANTHER" id="PTHR47385">
    <property type="entry name" value="CALPONIN"/>
    <property type="match status" value="1"/>
</dbReference>
<keyword evidence="3" id="KW-1185">Reference proteome</keyword>
<dbReference type="OrthoDB" id="21595at2759"/>
<evidence type="ECO:0000313" key="4">
    <source>
        <dbReference type="WBParaSite" id="ASIM_0000529201-mRNA-1"/>
    </source>
</evidence>
<dbReference type="GO" id="GO:0051015">
    <property type="term" value="F:actin filament binding"/>
    <property type="evidence" value="ECO:0007669"/>
    <property type="project" value="TreeGrafter"/>
</dbReference>
<sequence>MASRAEKSGFALDAQRKIRGKYDPELASEILTWIAAITGDNFDKRGDLENFVSTLKDGTVLCSLANALEPGAVKKVNTSKMAFKQMENISFFLEFATKHVPETELFQTIDLYEGQDPNAVLICLASLARKSEKLFGKKGLGPKEAEGEKRAWTEQQLRAGEGVIGSNKGATASGINIGNTRHM</sequence>
<dbReference type="EMBL" id="UYRR01009606">
    <property type="protein sequence ID" value="VDK24984.1"/>
    <property type="molecule type" value="Genomic_DNA"/>
</dbReference>
<proteinExistence type="predicted"/>
<dbReference type="PROSITE" id="PS50021">
    <property type="entry name" value="CH"/>
    <property type="match status" value="1"/>
</dbReference>
<dbReference type="AlphaFoldDB" id="A0A0M3JCG1"/>
<organism evidence="4">
    <name type="scientific">Anisakis simplex</name>
    <name type="common">Herring worm</name>
    <dbReference type="NCBI Taxonomy" id="6269"/>
    <lineage>
        <taxon>Eukaryota</taxon>
        <taxon>Metazoa</taxon>
        <taxon>Ecdysozoa</taxon>
        <taxon>Nematoda</taxon>
        <taxon>Chromadorea</taxon>
        <taxon>Rhabditida</taxon>
        <taxon>Spirurina</taxon>
        <taxon>Ascaridomorpha</taxon>
        <taxon>Ascaridoidea</taxon>
        <taxon>Anisakidae</taxon>
        <taxon>Anisakis</taxon>
        <taxon>Anisakis simplex complex</taxon>
    </lineage>
</organism>
<dbReference type="GO" id="GO:0015629">
    <property type="term" value="C:actin cytoskeleton"/>
    <property type="evidence" value="ECO:0007669"/>
    <property type="project" value="TreeGrafter"/>
</dbReference>
<accession>A0A0M3JCG1</accession>
<evidence type="ECO:0000313" key="2">
    <source>
        <dbReference type="EMBL" id="VDK24984.1"/>
    </source>
</evidence>
<dbReference type="InterPro" id="IPR036872">
    <property type="entry name" value="CH_dom_sf"/>
</dbReference>
<dbReference type="Proteomes" id="UP000267096">
    <property type="component" value="Unassembled WGS sequence"/>
</dbReference>
<dbReference type="InterPro" id="IPR003096">
    <property type="entry name" value="SM22_calponin"/>
</dbReference>
<dbReference type="PRINTS" id="PR00888">
    <property type="entry name" value="SM22CALPONIN"/>
</dbReference>
<dbReference type="WBParaSite" id="ASIM_0000529201-mRNA-1">
    <property type="protein sequence ID" value="ASIM_0000529201-mRNA-1"/>
    <property type="gene ID" value="ASIM_0000529201"/>
</dbReference>
<protein>
    <submittedName>
        <fullName evidence="4">CPN-1 (inferred by orthology to a C. elegans protein)</fullName>
    </submittedName>
</protein>
<evidence type="ECO:0000259" key="1">
    <source>
        <dbReference type="PROSITE" id="PS50021"/>
    </source>
</evidence>
<dbReference type="SMART" id="SM00033">
    <property type="entry name" value="CH"/>
    <property type="match status" value="1"/>
</dbReference>